<dbReference type="GO" id="GO:0043565">
    <property type="term" value="F:sequence-specific DNA binding"/>
    <property type="evidence" value="ECO:0007669"/>
    <property type="project" value="InterPro"/>
</dbReference>
<dbReference type="SUPFAM" id="SSF48295">
    <property type="entry name" value="TrpR-like"/>
    <property type="match status" value="1"/>
</dbReference>
<evidence type="ECO:0000313" key="3">
    <source>
        <dbReference type="Proteomes" id="UP000197153"/>
    </source>
</evidence>
<dbReference type="RefSeq" id="WP_081486547.1">
    <property type="nucleotide sequence ID" value="NZ_CP022110.1"/>
</dbReference>
<sequence length="118" mass="12907">MSAQEAGRGPRALLNGGIGRTTAKATAQGRGLTLDDLPPPDTKRWVMRRKAQVVDGVRSGLLTMQEACARYTLSEEEFLSWQRLIDAHGPRALRTTRLQDYRRGMDGADDQDPLAAAG</sequence>
<keyword evidence="3" id="KW-1185">Reference proteome</keyword>
<dbReference type="InterPro" id="IPR036388">
    <property type="entry name" value="WH-like_DNA-bd_sf"/>
</dbReference>
<protein>
    <recommendedName>
        <fullName evidence="4">DUF1153 domain-containing protein</fullName>
    </recommendedName>
</protein>
<feature type="region of interest" description="Disordered" evidence="1">
    <location>
        <begin position="1"/>
        <end position="43"/>
    </location>
</feature>
<dbReference type="Pfam" id="PF06627">
    <property type="entry name" value="DUF1153"/>
    <property type="match status" value="1"/>
</dbReference>
<dbReference type="Proteomes" id="UP000197153">
    <property type="component" value="Chromosome 1"/>
</dbReference>
<dbReference type="Gene3D" id="1.10.10.10">
    <property type="entry name" value="Winged helix-like DNA-binding domain superfamily/Winged helix DNA-binding domain"/>
    <property type="match status" value="1"/>
</dbReference>
<evidence type="ECO:0000256" key="1">
    <source>
        <dbReference type="SAM" id="MobiDB-lite"/>
    </source>
</evidence>
<evidence type="ECO:0008006" key="4">
    <source>
        <dbReference type="Google" id="ProtNLM"/>
    </source>
</evidence>
<proteinExistence type="predicted"/>
<dbReference type="InterPro" id="IPR009534">
    <property type="entry name" value="DUF1153"/>
</dbReference>
<dbReference type="InterPro" id="IPR010921">
    <property type="entry name" value="Trp_repressor/repl_initiator"/>
</dbReference>
<evidence type="ECO:0000313" key="2">
    <source>
        <dbReference type="EMBL" id="ASG20841.1"/>
    </source>
</evidence>
<dbReference type="EMBL" id="CP022110">
    <property type="protein sequence ID" value="ASG20841.1"/>
    <property type="molecule type" value="Genomic_DNA"/>
</dbReference>
<organism evidence="2 3">
    <name type="scientific">Nitrospirillum viridazoti CBAmc</name>
    <dbReference type="NCBI Taxonomy" id="1441467"/>
    <lineage>
        <taxon>Bacteria</taxon>
        <taxon>Pseudomonadati</taxon>
        <taxon>Pseudomonadota</taxon>
        <taxon>Alphaproteobacteria</taxon>
        <taxon>Rhodospirillales</taxon>
        <taxon>Azospirillaceae</taxon>
        <taxon>Nitrospirillum</taxon>
        <taxon>Nitrospirillum viridazoti</taxon>
    </lineage>
</organism>
<accession>A0A248JQT7</accession>
<dbReference type="KEGG" id="nao:Y958_08475"/>
<name>A0A248JQT7_9PROT</name>
<dbReference type="AlphaFoldDB" id="A0A248JQT7"/>
<gene>
    <name evidence="2" type="ORF">Y958_08475</name>
</gene>
<reference evidence="2 3" key="1">
    <citation type="submission" date="2017-06" db="EMBL/GenBank/DDBJ databases">
        <title>Complete genome sequence of Nitrospirillum amazonense strain CBAmC, an endophytic nitrogen-fixing and plant growth-promoting bacterium, isolated from sugarcane.</title>
        <authorList>
            <person name="Schwab S."/>
            <person name="dos Santos Teixeira K.R."/>
            <person name="Simoes Araujo J.L."/>
            <person name="Soares Vidal M."/>
            <person name="Borges de Freitas H.R."/>
            <person name="Rivello Crivelaro A.L."/>
            <person name="Bueno de Camargo Nunes A."/>
            <person name="dos Santos C.M."/>
            <person name="Palmeira da Silva Rosa D."/>
            <person name="da Silva Padilha D."/>
            <person name="da Silva E."/>
            <person name="Araujo Terra L."/>
            <person name="Soares Mendes V."/>
            <person name="Farinelli L."/>
            <person name="Magalhaes Cruz L."/>
            <person name="Baldani J.I."/>
        </authorList>
    </citation>
    <scope>NUCLEOTIDE SEQUENCE [LARGE SCALE GENOMIC DNA]</scope>
    <source>
        <strain evidence="2 3">CBAmC</strain>
    </source>
</reference>